<dbReference type="GO" id="GO:0003729">
    <property type="term" value="F:mRNA binding"/>
    <property type="evidence" value="ECO:0007669"/>
    <property type="project" value="TreeGrafter"/>
</dbReference>
<feature type="domain" description="RRM" evidence="4">
    <location>
        <begin position="334"/>
        <end position="404"/>
    </location>
</feature>
<sequence>MTAPAANPSNAELKDPSEVGIFFAHEYYTFLNKEPTRLHLFYNKDSTMSYGVQGESTTVSHGQQDINARFRELDFEDCKVLVSSLDAQNSVDGGIMIQVIGEMSNREGPAQKFAQTFFLAEQPQGYYVLNDIFRYLKDEEDSQVYAETADQVTEATGEHSTLNVETAKSVERDAVEESFVIVIPDEPELAETENVVAKAGVEEEKRVAVPVLEAEKPEEKKNAKQEKQAVEKQEIAQPKVEDVPAAHPEAPVETASAPAQAAPAQPPKPKTWANLAASNPTQWGPHVAPAKAATAAAPQAAPKPSTPQAAQSQTQPSQTGNRPQGGPKPREEYHSIYIKNVTERMSVPQLREAFSKFGTVKHLELTQKRTCAFLDFSTPDAMHAALKQNTVPVGNEVVLAEERRRNTNNQNNANAGQNAGRPYNPSHHNTSNNASTVNGHGHGQQQQQQGGAARGGRGNSARKPSQNRTDKPAQSVVVK</sequence>
<dbReference type="GO" id="GO:0016579">
    <property type="term" value="P:protein deubiquitination"/>
    <property type="evidence" value="ECO:0007669"/>
    <property type="project" value="TreeGrafter"/>
</dbReference>
<dbReference type="AlphaFoldDB" id="A0A9P6UXG4"/>
<comment type="caution">
    <text evidence="6">The sequence shown here is derived from an EMBL/GenBank/DDBJ whole genome shotgun (WGS) entry which is preliminary data.</text>
</comment>
<dbReference type="GO" id="GO:1990861">
    <property type="term" value="C:Ubp3-Bre5 deubiquitination complex"/>
    <property type="evidence" value="ECO:0007669"/>
    <property type="project" value="TreeGrafter"/>
</dbReference>
<dbReference type="Pfam" id="PF02136">
    <property type="entry name" value="NTF2"/>
    <property type="match status" value="1"/>
</dbReference>
<dbReference type="OrthoDB" id="339151at2759"/>
<dbReference type="Pfam" id="PF00076">
    <property type="entry name" value="RRM_1"/>
    <property type="match status" value="1"/>
</dbReference>
<feature type="region of interest" description="Disordered" evidence="3">
    <location>
        <begin position="406"/>
        <end position="479"/>
    </location>
</feature>
<dbReference type="InterPro" id="IPR039539">
    <property type="entry name" value="Ras_GTPase_bind_prot"/>
</dbReference>
<dbReference type="GO" id="GO:0005829">
    <property type="term" value="C:cytosol"/>
    <property type="evidence" value="ECO:0007669"/>
    <property type="project" value="TreeGrafter"/>
</dbReference>
<dbReference type="PROSITE" id="PS50177">
    <property type="entry name" value="NTF2_DOMAIN"/>
    <property type="match status" value="1"/>
</dbReference>
<dbReference type="SUPFAM" id="SSF54928">
    <property type="entry name" value="RNA-binding domain, RBD"/>
    <property type="match status" value="1"/>
</dbReference>
<dbReference type="GO" id="GO:0034517">
    <property type="term" value="P:ribophagy"/>
    <property type="evidence" value="ECO:0007669"/>
    <property type="project" value="TreeGrafter"/>
</dbReference>
<reference evidence="6" key="1">
    <citation type="journal article" date="2020" name="Fungal Divers.">
        <title>Resolving the Mortierellaceae phylogeny through synthesis of multi-gene phylogenetics and phylogenomics.</title>
        <authorList>
            <person name="Vandepol N."/>
            <person name="Liber J."/>
            <person name="Desiro A."/>
            <person name="Na H."/>
            <person name="Kennedy M."/>
            <person name="Barry K."/>
            <person name="Grigoriev I.V."/>
            <person name="Miller A.N."/>
            <person name="O'Donnell K."/>
            <person name="Stajich J.E."/>
            <person name="Bonito G."/>
        </authorList>
    </citation>
    <scope>NUCLEOTIDE SEQUENCE</scope>
    <source>
        <strain evidence="6">REB-010B</strain>
    </source>
</reference>
<dbReference type="PANTHER" id="PTHR10693">
    <property type="entry name" value="RAS GTPASE-ACTIVATING PROTEIN-BINDING PROTEIN"/>
    <property type="match status" value="1"/>
</dbReference>
<evidence type="ECO:0000256" key="3">
    <source>
        <dbReference type="SAM" id="MobiDB-lite"/>
    </source>
</evidence>
<dbReference type="SMART" id="SM00360">
    <property type="entry name" value="RRM"/>
    <property type="match status" value="1"/>
</dbReference>
<evidence type="ECO:0000313" key="7">
    <source>
        <dbReference type="Proteomes" id="UP000738325"/>
    </source>
</evidence>
<dbReference type="InterPro" id="IPR002075">
    <property type="entry name" value="NTF2_dom"/>
</dbReference>
<feature type="compositionally biased region" description="Polar residues" evidence="3">
    <location>
        <begin position="426"/>
        <end position="438"/>
    </location>
</feature>
<dbReference type="CDD" id="cd00780">
    <property type="entry name" value="NTF2"/>
    <property type="match status" value="1"/>
</dbReference>
<dbReference type="Proteomes" id="UP000738325">
    <property type="component" value="Unassembled WGS sequence"/>
</dbReference>
<dbReference type="PANTHER" id="PTHR10693:SF20">
    <property type="entry name" value="AT27578P"/>
    <property type="match status" value="1"/>
</dbReference>
<feature type="region of interest" description="Disordered" evidence="3">
    <location>
        <begin position="212"/>
        <end position="331"/>
    </location>
</feature>
<dbReference type="InterPro" id="IPR012677">
    <property type="entry name" value="Nucleotide-bd_a/b_plait_sf"/>
</dbReference>
<dbReference type="InterPro" id="IPR000504">
    <property type="entry name" value="RRM_dom"/>
</dbReference>
<dbReference type="InterPro" id="IPR018222">
    <property type="entry name" value="Nuclear_transport_factor_2_euk"/>
</dbReference>
<keyword evidence="1 2" id="KW-0694">RNA-binding</keyword>
<feature type="compositionally biased region" description="Low complexity" evidence="3">
    <location>
        <begin position="288"/>
        <end position="319"/>
    </location>
</feature>
<name>A0A9P6UXG4_9FUNG</name>
<evidence type="ECO:0000256" key="1">
    <source>
        <dbReference type="ARBA" id="ARBA00022884"/>
    </source>
</evidence>
<dbReference type="InterPro" id="IPR035979">
    <property type="entry name" value="RBD_domain_sf"/>
</dbReference>
<dbReference type="Gene3D" id="3.10.450.50">
    <property type="match status" value="1"/>
</dbReference>
<evidence type="ECO:0000256" key="2">
    <source>
        <dbReference type="PROSITE-ProRule" id="PRU00176"/>
    </source>
</evidence>
<feature type="compositionally biased region" description="Basic and acidic residues" evidence="3">
    <location>
        <begin position="212"/>
        <end position="244"/>
    </location>
</feature>
<dbReference type="InterPro" id="IPR032710">
    <property type="entry name" value="NTF2-like_dom_sf"/>
</dbReference>
<accession>A0A9P6UXG4</accession>
<dbReference type="EMBL" id="JAAAIP010000161">
    <property type="protein sequence ID" value="KAG0324157.1"/>
    <property type="molecule type" value="Genomic_DNA"/>
</dbReference>
<dbReference type="GO" id="GO:1990904">
    <property type="term" value="C:ribonucleoprotein complex"/>
    <property type="evidence" value="ECO:0007669"/>
    <property type="project" value="TreeGrafter"/>
</dbReference>
<keyword evidence="7" id="KW-1185">Reference proteome</keyword>
<dbReference type="CDD" id="cd00590">
    <property type="entry name" value="RRM_SF"/>
    <property type="match status" value="1"/>
</dbReference>
<dbReference type="Gene3D" id="3.30.70.330">
    <property type="match status" value="1"/>
</dbReference>
<protein>
    <recommendedName>
        <fullName evidence="8">NTF2-domain-containing protein</fullName>
    </recommendedName>
</protein>
<evidence type="ECO:0000259" key="4">
    <source>
        <dbReference type="PROSITE" id="PS50102"/>
    </source>
</evidence>
<gene>
    <name evidence="6" type="ORF">BGZ99_002165</name>
</gene>
<evidence type="ECO:0000259" key="5">
    <source>
        <dbReference type="PROSITE" id="PS50177"/>
    </source>
</evidence>
<dbReference type="SUPFAM" id="SSF54427">
    <property type="entry name" value="NTF2-like"/>
    <property type="match status" value="1"/>
</dbReference>
<feature type="compositionally biased region" description="Low complexity" evidence="3">
    <location>
        <begin position="407"/>
        <end position="421"/>
    </location>
</feature>
<dbReference type="FunFam" id="3.10.450.50:FF:000003">
    <property type="entry name" value="Nuclear transport factor 2 family protein"/>
    <property type="match status" value="1"/>
</dbReference>
<proteinExistence type="predicted"/>
<evidence type="ECO:0008006" key="8">
    <source>
        <dbReference type="Google" id="ProtNLM"/>
    </source>
</evidence>
<feature type="domain" description="NTF2" evidence="5">
    <location>
        <begin position="19"/>
        <end position="135"/>
    </location>
</feature>
<evidence type="ECO:0000313" key="6">
    <source>
        <dbReference type="EMBL" id="KAG0324157.1"/>
    </source>
</evidence>
<dbReference type="PROSITE" id="PS50102">
    <property type="entry name" value="RRM"/>
    <property type="match status" value="1"/>
</dbReference>
<organism evidence="6 7">
    <name type="scientific">Dissophora globulifera</name>
    <dbReference type="NCBI Taxonomy" id="979702"/>
    <lineage>
        <taxon>Eukaryota</taxon>
        <taxon>Fungi</taxon>
        <taxon>Fungi incertae sedis</taxon>
        <taxon>Mucoromycota</taxon>
        <taxon>Mortierellomycotina</taxon>
        <taxon>Mortierellomycetes</taxon>
        <taxon>Mortierellales</taxon>
        <taxon>Mortierellaceae</taxon>
        <taxon>Dissophora</taxon>
    </lineage>
</organism>